<organism evidence="9">
    <name type="scientific">bioreactor metagenome</name>
    <dbReference type="NCBI Taxonomy" id="1076179"/>
    <lineage>
        <taxon>unclassified sequences</taxon>
        <taxon>metagenomes</taxon>
        <taxon>ecological metagenomes</taxon>
    </lineage>
</organism>
<evidence type="ECO:0000256" key="3">
    <source>
        <dbReference type="ARBA" id="ARBA00022692"/>
    </source>
</evidence>
<evidence type="ECO:0000313" key="9">
    <source>
        <dbReference type="EMBL" id="MPN51120.1"/>
    </source>
</evidence>
<dbReference type="PANTHER" id="PTHR32468:SF0">
    <property type="entry name" value="K(+)_H(+) ANTIPORTER 1"/>
    <property type="match status" value="1"/>
</dbReference>
<evidence type="ECO:0000256" key="4">
    <source>
        <dbReference type="ARBA" id="ARBA00022989"/>
    </source>
</evidence>
<accession>A0A645IJ15</accession>
<feature type="transmembrane region" description="Helical" evidence="7">
    <location>
        <begin position="120"/>
        <end position="141"/>
    </location>
</feature>
<dbReference type="PANTHER" id="PTHR32468">
    <property type="entry name" value="CATION/H + ANTIPORTER"/>
    <property type="match status" value="1"/>
</dbReference>
<keyword evidence="5" id="KW-0406">Ion transport</keyword>
<feature type="domain" description="Cation/H+ exchanger transmembrane" evidence="8">
    <location>
        <begin position="2"/>
        <end position="137"/>
    </location>
</feature>
<feature type="transmembrane region" description="Helical" evidence="7">
    <location>
        <begin position="88"/>
        <end position="108"/>
    </location>
</feature>
<evidence type="ECO:0000256" key="1">
    <source>
        <dbReference type="ARBA" id="ARBA00004141"/>
    </source>
</evidence>
<evidence type="ECO:0000256" key="5">
    <source>
        <dbReference type="ARBA" id="ARBA00023065"/>
    </source>
</evidence>
<dbReference type="InterPro" id="IPR006153">
    <property type="entry name" value="Cation/H_exchanger_TM"/>
</dbReference>
<dbReference type="Gene3D" id="1.20.1530.20">
    <property type="match status" value="1"/>
</dbReference>
<protein>
    <recommendedName>
        <fullName evidence="8">Cation/H+ exchanger transmembrane domain-containing protein</fullName>
    </recommendedName>
</protein>
<comment type="subcellular location">
    <subcellularLocation>
        <location evidence="1">Membrane</location>
        <topology evidence="1">Multi-pass membrane protein</topology>
    </subcellularLocation>
</comment>
<keyword evidence="6 7" id="KW-0472">Membrane</keyword>
<dbReference type="GO" id="GO:1902600">
    <property type="term" value="P:proton transmembrane transport"/>
    <property type="evidence" value="ECO:0007669"/>
    <property type="project" value="InterPro"/>
</dbReference>
<keyword evidence="3 7" id="KW-0812">Transmembrane</keyword>
<dbReference type="EMBL" id="VSSQ01115877">
    <property type="protein sequence ID" value="MPN51120.1"/>
    <property type="molecule type" value="Genomic_DNA"/>
</dbReference>
<gene>
    <name evidence="9" type="ORF">SDC9_198762</name>
</gene>
<evidence type="ECO:0000259" key="8">
    <source>
        <dbReference type="Pfam" id="PF00999"/>
    </source>
</evidence>
<sequence>MVGAFLAGASMEAEWFDQEKMDLLRHHVLLVIMPVFFLSTGLRTNWDVGGAAVFIAAALLLVMSVSGKLLGVHLAGRILKWGPGEAGIIGWLLQTKALIMIIFANILLDKQIITSETFTALLLMAVASTMLTVPVVAPRLARLKSLILRSA</sequence>
<keyword evidence="4 7" id="KW-1133">Transmembrane helix</keyword>
<evidence type="ECO:0000256" key="6">
    <source>
        <dbReference type="ARBA" id="ARBA00023136"/>
    </source>
</evidence>
<dbReference type="Pfam" id="PF00999">
    <property type="entry name" value="Na_H_Exchanger"/>
    <property type="match status" value="1"/>
</dbReference>
<feature type="transmembrane region" description="Helical" evidence="7">
    <location>
        <begin position="28"/>
        <end position="46"/>
    </location>
</feature>
<comment type="caution">
    <text evidence="9">The sequence shown here is derived from an EMBL/GenBank/DDBJ whole genome shotgun (WGS) entry which is preliminary data.</text>
</comment>
<dbReference type="InterPro" id="IPR038770">
    <property type="entry name" value="Na+/solute_symporter_sf"/>
</dbReference>
<evidence type="ECO:0000256" key="2">
    <source>
        <dbReference type="ARBA" id="ARBA00022448"/>
    </source>
</evidence>
<dbReference type="InterPro" id="IPR050794">
    <property type="entry name" value="CPA2_transporter"/>
</dbReference>
<evidence type="ECO:0000256" key="7">
    <source>
        <dbReference type="SAM" id="Phobius"/>
    </source>
</evidence>
<dbReference type="AlphaFoldDB" id="A0A645IJ15"/>
<dbReference type="GO" id="GO:0015297">
    <property type="term" value="F:antiporter activity"/>
    <property type="evidence" value="ECO:0007669"/>
    <property type="project" value="InterPro"/>
</dbReference>
<dbReference type="GO" id="GO:0016020">
    <property type="term" value="C:membrane"/>
    <property type="evidence" value="ECO:0007669"/>
    <property type="project" value="UniProtKB-SubCell"/>
</dbReference>
<feature type="transmembrane region" description="Helical" evidence="7">
    <location>
        <begin position="52"/>
        <end position="76"/>
    </location>
</feature>
<reference evidence="9" key="1">
    <citation type="submission" date="2019-08" db="EMBL/GenBank/DDBJ databases">
        <authorList>
            <person name="Kucharzyk K."/>
            <person name="Murdoch R.W."/>
            <person name="Higgins S."/>
            <person name="Loffler F."/>
        </authorList>
    </citation>
    <scope>NUCLEOTIDE SEQUENCE</scope>
</reference>
<name>A0A645IJ15_9ZZZZ</name>
<keyword evidence="2" id="KW-0813">Transport</keyword>
<proteinExistence type="predicted"/>